<feature type="region of interest" description="Disordered" evidence="2">
    <location>
        <begin position="306"/>
        <end position="329"/>
    </location>
</feature>
<dbReference type="EMBL" id="CP012159">
    <property type="protein sequence ID" value="AKT37979.1"/>
    <property type="molecule type" value="Genomic_DNA"/>
</dbReference>
<evidence type="ECO:0000256" key="2">
    <source>
        <dbReference type="SAM" id="MobiDB-lite"/>
    </source>
</evidence>
<reference evidence="3 4" key="1">
    <citation type="submission" date="2015-07" db="EMBL/GenBank/DDBJ databases">
        <title>Genome analysis of myxobacterium Chondromyces crocatus Cm c5 reveals a high potential for natural compound synthesis and the genetic basis for the loss of fruiting body formation.</title>
        <authorList>
            <person name="Zaburannyi N."/>
            <person name="Bunk B."/>
            <person name="Maier J."/>
            <person name="Overmann J."/>
            <person name="Mueller R."/>
        </authorList>
    </citation>
    <scope>NUCLEOTIDE SEQUENCE [LARGE SCALE GENOMIC DNA]</scope>
    <source>
        <strain evidence="3 4">Cm c5</strain>
    </source>
</reference>
<organism evidence="3 4">
    <name type="scientific">Chondromyces crocatus</name>
    <dbReference type="NCBI Taxonomy" id="52"/>
    <lineage>
        <taxon>Bacteria</taxon>
        <taxon>Pseudomonadati</taxon>
        <taxon>Myxococcota</taxon>
        <taxon>Polyangia</taxon>
        <taxon>Polyangiales</taxon>
        <taxon>Polyangiaceae</taxon>
        <taxon>Chondromyces</taxon>
    </lineage>
</organism>
<evidence type="ECO:0000313" key="3">
    <source>
        <dbReference type="EMBL" id="AKT37979.1"/>
    </source>
</evidence>
<dbReference type="InterPro" id="IPR008977">
    <property type="entry name" value="PHM/PNGase_F_dom_sf"/>
</dbReference>
<evidence type="ECO:0000256" key="1">
    <source>
        <dbReference type="ARBA" id="ARBA00023157"/>
    </source>
</evidence>
<dbReference type="KEGG" id="ccro:CMC5_021200"/>
<protein>
    <recommendedName>
        <fullName evidence="5">Copper type II ascorbate-dependent monooxygenase C-terminal domain-containing protein</fullName>
    </recommendedName>
</protein>
<keyword evidence="1" id="KW-1015">Disulfide bond</keyword>
<dbReference type="RefSeq" id="WP_050435835.1">
    <property type="nucleotide sequence ID" value="NZ_CP012159.1"/>
</dbReference>
<accession>A0A0K1EAU8</accession>
<gene>
    <name evidence="3" type="ORF">CMC5_021200</name>
</gene>
<dbReference type="AlphaFoldDB" id="A0A0K1EAU8"/>
<dbReference type="Gene3D" id="2.60.120.310">
    <property type="entry name" value="Copper type II, ascorbate-dependent monooxygenase, N-terminal domain"/>
    <property type="match status" value="1"/>
</dbReference>
<name>A0A0K1EAU8_CHOCO</name>
<dbReference type="GO" id="GO:0005507">
    <property type="term" value="F:copper ion binding"/>
    <property type="evidence" value="ECO:0007669"/>
    <property type="project" value="InterPro"/>
</dbReference>
<sequence>MSTLITPWIRGLALASAVLVTGCASGLGDVDGPAPAGEAAAMPTFHRDVAPILRARCQSCHAPGEIAPFSLSRYEDVKAVARLVVARTEDRSMPPWGAWETEACSPRFGWKDDNRLTDAELATLRAWEEAGAPEGEVASAPAPEGVARGGLSEVSAVVEPAAPFVARGDADQLRCFVMDPGLEEDVWVGGLNVVPGNAKVVHHVVVFVDGRGASEALAGPDGSYDCQAGPQFEGVRVLGTWVPGGRPSQYPPGSGYLLPAGARLVTQVHYHPAGAVAAPDRTRVELQFLKETPEYRAIFFALGNQTRQRPDGDGLQPGPGDRGEPEFLVPAGAKGHTETIRMRVPEEFMGESLREGFKVHSVMPHMHYVGTDIRIEVERPGPRGADPAAECLVGAPRWSFDWQQTYAVDAPLDALPTLQTGDRVTLQCTYDNSIDNPFVKRALLEEHLPGPRDVVLGEGSLDEMCLGLFTGLVRN</sequence>
<evidence type="ECO:0000313" key="4">
    <source>
        <dbReference type="Proteomes" id="UP000067626"/>
    </source>
</evidence>
<evidence type="ECO:0008006" key="5">
    <source>
        <dbReference type="Google" id="ProtNLM"/>
    </source>
</evidence>
<proteinExistence type="predicted"/>
<dbReference type="InterPro" id="IPR014784">
    <property type="entry name" value="Cu2_ascorb_mOase-like_C"/>
</dbReference>
<dbReference type="InterPro" id="IPR036939">
    <property type="entry name" value="Cu2_ascorb_mOase_N_sf"/>
</dbReference>
<dbReference type="Gene3D" id="2.60.120.230">
    <property type="match status" value="1"/>
</dbReference>
<dbReference type="GO" id="GO:0016715">
    <property type="term" value="F:oxidoreductase activity, acting on paired donors, with incorporation or reduction of molecular oxygen, reduced ascorbate as one donor, and incorporation of one atom of oxygen"/>
    <property type="evidence" value="ECO:0007669"/>
    <property type="project" value="InterPro"/>
</dbReference>
<dbReference type="STRING" id="52.CMC5_021200"/>
<dbReference type="Proteomes" id="UP000067626">
    <property type="component" value="Chromosome"/>
</dbReference>
<dbReference type="SUPFAM" id="SSF49742">
    <property type="entry name" value="PHM/PNGase F"/>
    <property type="match status" value="2"/>
</dbReference>
<keyword evidence="4" id="KW-1185">Reference proteome</keyword>